<feature type="compositionally biased region" description="Basic and acidic residues" evidence="7">
    <location>
        <begin position="7"/>
        <end position="18"/>
    </location>
</feature>
<organism evidence="9 10">
    <name type="scientific">Arachidicoccus rhizosphaerae</name>
    <dbReference type="NCBI Taxonomy" id="551991"/>
    <lineage>
        <taxon>Bacteria</taxon>
        <taxon>Pseudomonadati</taxon>
        <taxon>Bacteroidota</taxon>
        <taxon>Chitinophagia</taxon>
        <taxon>Chitinophagales</taxon>
        <taxon>Chitinophagaceae</taxon>
        <taxon>Arachidicoccus</taxon>
    </lineage>
</organism>
<dbReference type="InterPro" id="IPR001041">
    <property type="entry name" value="2Fe-2S_ferredoxin-type"/>
</dbReference>
<dbReference type="GO" id="GO:0046872">
    <property type="term" value="F:metal ion binding"/>
    <property type="evidence" value="ECO:0007669"/>
    <property type="project" value="UniProtKB-KW"/>
</dbReference>
<keyword evidence="2" id="KW-0001">2Fe-2S</keyword>
<dbReference type="InterPro" id="IPR001055">
    <property type="entry name" value="Adrenodoxin-like"/>
</dbReference>
<dbReference type="SUPFAM" id="SSF54292">
    <property type="entry name" value="2Fe-2S ferredoxin-like"/>
    <property type="match status" value="1"/>
</dbReference>
<dbReference type="GO" id="GO:0051537">
    <property type="term" value="F:2 iron, 2 sulfur cluster binding"/>
    <property type="evidence" value="ECO:0007669"/>
    <property type="project" value="UniProtKB-KW"/>
</dbReference>
<dbReference type="GO" id="GO:0140647">
    <property type="term" value="P:P450-containing electron transport chain"/>
    <property type="evidence" value="ECO:0007669"/>
    <property type="project" value="InterPro"/>
</dbReference>
<evidence type="ECO:0000256" key="7">
    <source>
        <dbReference type="SAM" id="MobiDB-lite"/>
    </source>
</evidence>
<keyword evidence="3" id="KW-0479">Metal-binding</keyword>
<dbReference type="PANTHER" id="PTHR23426">
    <property type="entry name" value="FERREDOXIN/ADRENODOXIN"/>
    <property type="match status" value="1"/>
</dbReference>
<dbReference type="Pfam" id="PF00111">
    <property type="entry name" value="Fer2"/>
    <property type="match status" value="1"/>
</dbReference>
<dbReference type="EMBL" id="FNQY01000005">
    <property type="protein sequence ID" value="SDZ97852.1"/>
    <property type="molecule type" value="Genomic_DNA"/>
</dbReference>
<feature type="region of interest" description="Disordered" evidence="7">
    <location>
        <begin position="1"/>
        <end position="21"/>
    </location>
</feature>
<dbReference type="Proteomes" id="UP000199041">
    <property type="component" value="Unassembled WGS sequence"/>
</dbReference>
<evidence type="ECO:0000256" key="2">
    <source>
        <dbReference type="ARBA" id="ARBA00022714"/>
    </source>
</evidence>
<protein>
    <submittedName>
        <fullName evidence="9">Ferredoxin, 2Fe-2S</fullName>
    </submittedName>
</protein>
<dbReference type="CDD" id="cd00207">
    <property type="entry name" value="fer2"/>
    <property type="match status" value="1"/>
</dbReference>
<keyword evidence="10" id="KW-1185">Reference proteome</keyword>
<proteinExistence type="inferred from homology"/>
<dbReference type="PRINTS" id="PR00355">
    <property type="entry name" value="ADRENODOXIN"/>
</dbReference>
<evidence type="ECO:0000259" key="8">
    <source>
        <dbReference type="PROSITE" id="PS51085"/>
    </source>
</evidence>
<dbReference type="InterPro" id="IPR012675">
    <property type="entry name" value="Beta-grasp_dom_sf"/>
</dbReference>
<gene>
    <name evidence="9" type="ORF">SAMN05192529_105124</name>
</gene>
<keyword evidence="5" id="KW-0411">Iron-sulfur</keyword>
<dbReference type="STRING" id="551991.SAMN05192529_105124"/>
<dbReference type="GO" id="GO:0009055">
    <property type="term" value="F:electron transfer activity"/>
    <property type="evidence" value="ECO:0007669"/>
    <property type="project" value="TreeGrafter"/>
</dbReference>
<evidence type="ECO:0000256" key="6">
    <source>
        <dbReference type="ARBA" id="ARBA00034078"/>
    </source>
</evidence>
<evidence type="ECO:0000256" key="1">
    <source>
        <dbReference type="ARBA" id="ARBA00010914"/>
    </source>
</evidence>
<keyword evidence="4" id="KW-0408">Iron</keyword>
<comment type="cofactor">
    <cofactor evidence="6">
        <name>[2Fe-2S] cluster</name>
        <dbReference type="ChEBI" id="CHEBI:190135"/>
    </cofactor>
</comment>
<dbReference type="PROSITE" id="PS51085">
    <property type="entry name" value="2FE2S_FER_2"/>
    <property type="match status" value="1"/>
</dbReference>
<evidence type="ECO:0000256" key="5">
    <source>
        <dbReference type="ARBA" id="ARBA00023014"/>
    </source>
</evidence>
<name>A0A1H3XGW1_9BACT</name>
<sequence>MSMVKFTVEDRDGSKQELEAPTDMGLSLMETLKAFEYNIMATCGGMALCATCHVKFSRGQEQLPDKNDAEWDMLDTLPDADESSRLACQLRVDENLEGAEFKICGDLE</sequence>
<dbReference type="InterPro" id="IPR036010">
    <property type="entry name" value="2Fe-2S_ferredoxin-like_sf"/>
</dbReference>
<accession>A0A1H3XGW1</accession>
<evidence type="ECO:0000256" key="4">
    <source>
        <dbReference type="ARBA" id="ARBA00023004"/>
    </source>
</evidence>
<comment type="similarity">
    <text evidence="1">Belongs to the adrenodoxin/putidaredoxin family.</text>
</comment>
<dbReference type="PANTHER" id="PTHR23426:SF65">
    <property type="entry name" value="FERREDOXIN-2, MITOCHONDRIAL"/>
    <property type="match status" value="1"/>
</dbReference>
<dbReference type="RefSeq" id="WP_211481767.1">
    <property type="nucleotide sequence ID" value="NZ_FNQY01000005.1"/>
</dbReference>
<dbReference type="AlphaFoldDB" id="A0A1H3XGW1"/>
<evidence type="ECO:0000313" key="10">
    <source>
        <dbReference type="Proteomes" id="UP000199041"/>
    </source>
</evidence>
<evidence type="ECO:0000313" key="9">
    <source>
        <dbReference type="EMBL" id="SDZ97852.1"/>
    </source>
</evidence>
<evidence type="ECO:0000256" key="3">
    <source>
        <dbReference type="ARBA" id="ARBA00022723"/>
    </source>
</evidence>
<reference evidence="9 10" key="1">
    <citation type="submission" date="2016-10" db="EMBL/GenBank/DDBJ databases">
        <authorList>
            <person name="de Groot N.N."/>
        </authorList>
    </citation>
    <scope>NUCLEOTIDE SEQUENCE [LARGE SCALE GENOMIC DNA]</scope>
    <source>
        <strain evidence="9 10">Vu-144</strain>
    </source>
</reference>
<feature type="domain" description="2Fe-2S ferredoxin-type" evidence="8">
    <location>
        <begin position="2"/>
        <end position="107"/>
    </location>
</feature>
<dbReference type="Gene3D" id="3.10.20.30">
    <property type="match status" value="1"/>
</dbReference>